<accession>A0A518F137</accession>
<sequence>MTDPEAPEDAPGVEPDDEKIVAATPEELAKRGRTTPRSIEREMKESYLTYALSVIHSRALPDVRDGLKPSQRRILVAMNDLNLSPRAKYRKCAKVAGDTSGNYHPHGESVIYPTLVRMAQDFSLRYPLVDGQGNFGSIDGDPPAAMRYTEARMAGITMEILADLDKETVDLEPNYDETRMQPTVLPSRFPNLLCNGSDGIAVGMATSLPPHNLREIGRGLIALLEDPDLETDELLKLVPGPDFPTGGTIMGRSGIVQAYTTGRGLIRVRAKYDIEENKNRSQIVFSEIPYQTKKGGNDTGIIAKIVQVVKDGRIVGIADVTDYSNRDGMRLVVKLKKGEDPQVVLNQLWKFTPLQSTYSIINLAIDRRQPRTLPLRDLMSAWLVHRRDVIRRRTMYLLRKAEERKHIVDGLRIAVDNIDRVIQIIRASANRDEAKTALSAEFGLSPRQSQAIVDMRLGSLTGLEREKLEEEHAKLVAEIADYRDILDRAERVTAIIKEDLLEIIEKYGDERRTEISLEEVDGSIDIADLITEDLAVVTLSRENYIKRVPLDTFRAQARGGRGIKGADLKDSDVQRSVIVTSTHDYLLFFSNMGQVFWQKGYQIPEAGRNSKGRSITNVLQLREGEEINTILRVPEFDDDRFIVFATKSGIVKKTKLEAYSRPKKGGIRAILVDEDDEVVSVRLAKPGDTVLLSMSGGRAIRFDESSVRSMGRTSRGVKGVKLKEGDSVVGMVVAEPDAFLLTATENGFGKRTPLVDYPIKGRGGQGVIDIKSTARNGAVIQAKFCREDDDLMFITTSGMIVRTHVADVSSIGRNTQGVRLVNLKGDDKLVSVEVVSGSDLERFSSDGEEASSEDGVESPPPQATSDDASEEADLEDGDDVDDGYVDGGDDGDDIDSVLDDEGEEE</sequence>
<dbReference type="SMART" id="SM00434">
    <property type="entry name" value="TOP4c"/>
    <property type="match status" value="1"/>
</dbReference>
<feature type="domain" description="Topo IIA-type catalytic" evidence="13">
    <location>
        <begin position="60"/>
        <end position="529"/>
    </location>
</feature>
<feature type="active site" description="O-(5'-phospho-DNA)-tyrosine intermediate" evidence="9 10">
    <location>
        <position position="148"/>
    </location>
</feature>
<dbReference type="Gene3D" id="1.10.268.10">
    <property type="entry name" value="Topoisomerase, domain 3"/>
    <property type="match status" value="1"/>
</dbReference>
<dbReference type="PROSITE" id="PS52040">
    <property type="entry name" value="TOPO_IIA"/>
    <property type="match status" value="1"/>
</dbReference>
<dbReference type="InterPro" id="IPR013757">
    <property type="entry name" value="Topo_IIA_A_a_sf"/>
</dbReference>
<evidence type="ECO:0000259" key="13">
    <source>
        <dbReference type="PROSITE" id="PS52040"/>
    </source>
</evidence>
<dbReference type="Gene3D" id="3.90.199.10">
    <property type="entry name" value="Topoisomerase II, domain 5"/>
    <property type="match status" value="1"/>
</dbReference>
<dbReference type="InterPro" id="IPR002205">
    <property type="entry name" value="Topo_IIA_dom_A"/>
</dbReference>
<dbReference type="PANTHER" id="PTHR43493">
    <property type="entry name" value="DNA GYRASE/TOPOISOMERASE SUBUNIT A"/>
    <property type="match status" value="1"/>
</dbReference>
<name>A0A518F137_9BACT</name>
<dbReference type="RefSeq" id="WP_145205568.1">
    <property type="nucleotide sequence ID" value="NZ_CP036434.1"/>
</dbReference>
<protein>
    <recommendedName>
        <fullName evidence="9">DNA gyrase subunit A</fullName>
        <ecNumber evidence="9">5.6.2.2</ecNumber>
    </recommendedName>
</protein>
<evidence type="ECO:0000256" key="6">
    <source>
        <dbReference type="ARBA" id="ARBA00023125"/>
    </source>
</evidence>
<dbReference type="InterPro" id="IPR006691">
    <property type="entry name" value="GyrA/parC_rep"/>
</dbReference>
<comment type="catalytic activity">
    <reaction evidence="1 9 10">
        <text>ATP-dependent breakage, passage and rejoining of double-stranded DNA.</text>
        <dbReference type="EC" id="5.6.2.2"/>
    </reaction>
</comment>
<evidence type="ECO:0000256" key="2">
    <source>
        <dbReference type="ARBA" id="ARBA00008263"/>
    </source>
</evidence>
<keyword evidence="9" id="KW-0963">Cytoplasm</keyword>
<evidence type="ECO:0000256" key="3">
    <source>
        <dbReference type="ARBA" id="ARBA00022741"/>
    </source>
</evidence>
<keyword evidence="3 9" id="KW-0547">Nucleotide-binding</keyword>
<comment type="subcellular location">
    <subcellularLocation>
        <location evidence="9">Cytoplasm</location>
    </subcellularLocation>
</comment>
<keyword evidence="4 9" id="KW-0067">ATP-binding</keyword>
<feature type="short sequence motif" description="GyrA-box" evidence="9">
    <location>
        <begin position="556"/>
        <end position="562"/>
    </location>
</feature>
<evidence type="ECO:0000256" key="4">
    <source>
        <dbReference type="ARBA" id="ARBA00022840"/>
    </source>
</evidence>
<comment type="miscellaneous">
    <text evidence="9">Few gyrases are as efficient as E.coli at forming negative supercoils. Not all organisms have 2 type II topoisomerases; in organisms with a single type II topoisomerase this enzyme also has to decatenate newly replicated chromosomes.</text>
</comment>
<evidence type="ECO:0000313" key="15">
    <source>
        <dbReference type="Proteomes" id="UP000320390"/>
    </source>
</evidence>
<dbReference type="PANTHER" id="PTHR43493:SF5">
    <property type="entry name" value="DNA GYRASE SUBUNIT A, CHLOROPLASTIC_MITOCHONDRIAL"/>
    <property type="match status" value="1"/>
</dbReference>
<dbReference type="GO" id="GO:0006261">
    <property type="term" value="P:DNA-templated DNA replication"/>
    <property type="evidence" value="ECO:0007669"/>
    <property type="project" value="UniProtKB-UniRule"/>
</dbReference>
<keyword evidence="5 9" id="KW-0799">Topoisomerase</keyword>
<evidence type="ECO:0000256" key="5">
    <source>
        <dbReference type="ARBA" id="ARBA00023029"/>
    </source>
</evidence>
<keyword evidence="7 9" id="KW-0413">Isomerase</keyword>
<dbReference type="GO" id="GO:0005694">
    <property type="term" value="C:chromosome"/>
    <property type="evidence" value="ECO:0007669"/>
    <property type="project" value="InterPro"/>
</dbReference>
<dbReference type="Proteomes" id="UP000320390">
    <property type="component" value="Chromosome"/>
</dbReference>
<dbReference type="FunFam" id="1.10.268.10:FF:000001">
    <property type="entry name" value="DNA gyrase subunit A"/>
    <property type="match status" value="1"/>
</dbReference>
<dbReference type="Gene3D" id="2.120.10.90">
    <property type="entry name" value="DNA gyrase/topoisomerase IV, subunit A, C-terminal"/>
    <property type="match status" value="1"/>
</dbReference>
<evidence type="ECO:0000313" key="14">
    <source>
        <dbReference type="EMBL" id="QDV10053.1"/>
    </source>
</evidence>
<evidence type="ECO:0000256" key="10">
    <source>
        <dbReference type="PROSITE-ProRule" id="PRU01384"/>
    </source>
</evidence>
<dbReference type="CDD" id="cd00187">
    <property type="entry name" value="TOP4c"/>
    <property type="match status" value="1"/>
</dbReference>
<dbReference type="Pfam" id="PF00521">
    <property type="entry name" value="DNA_topoisoIV"/>
    <property type="match status" value="1"/>
</dbReference>
<dbReference type="GO" id="GO:0005737">
    <property type="term" value="C:cytoplasm"/>
    <property type="evidence" value="ECO:0007669"/>
    <property type="project" value="UniProtKB-SubCell"/>
</dbReference>
<dbReference type="EMBL" id="CP036434">
    <property type="protein sequence ID" value="QDV10053.1"/>
    <property type="molecule type" value="Genomic_DNA"/>
</dbReference>
<dbReference type="HAMAP" id="MF_01897">
    <property type="entry name" value="GyrA"/>
    <property type="match status" value="1"/>
</dbReference>
<dbReference type="FunFam" id="2.120.10.90:FF:000005">
    <property type="entry name" value="DNA topoisomerase 4 subunit A"/>
    <property type="match status" value="1"/>
</dbReference>
<evidence type="ECO:0000256" key="1">
    <source>
        <dbReference type="ARBA" id="ARBA00000185"/>
    </source>
</evidence>
<feature type="compositionally biased region" description="Acidic residues" evidence="12">
    <location>
        <begin position="846"/>
        <end position="856"/>
    </location>
</feature>
<dbReference type="FunFam" id="3.30.1360.40:FF:000002">
    <property type="entry name" value="DNA gyrase subunit A"/>
    <property type="match status" value="1"/>
</dbReference>
<dbReference type="SUPFAM" id="SSF101904">
    <property type="entry name" value="GyrA/ParC C-terminal domain-like"/>
    <property type="match status" value="1"/>
</dbReference>
<dbReference type="EC" id="5.6.2.2" evidence="9"/>
<organism evidence="14 15">
    <name type="scientific">Saltatorellus ferox</name>
    <dbReference type="NCBI Taxonomy" id="2528018"/>
    <lineage>
        <taxon>Bacteria</taxon>
        <taxon>Pseudomonadati</taxon>
        <taxon>Planctomycetota</taxon>
        <taxon>Planctomycetia</taxon>
        <taxon>Planctomycetia incertae sedis</taxon>
        <taxon>Saltatorellus</taxon>
    </lineage>
</organism>
<dbReference type="GO" id="GO:0009330">
    <property type="term" value="C:DNA topoisomerase type II (double strand cut, ATP-hydrolyzing) complex"/>
    <property type="evidence" value="ECO:0007669"/>
    <property type="project" value="TreeGrafter"/>
</dbReference>
<evidence type="ECO:0000256" key="9">
    <source>
        <dbReference type="HAMAP-Rule" id="MF_01897"/>
    </source>
</evidence>
<comment type="subunit">
    <text evidence="8">Heterotetramer composed of ParC and ParE.</text>
</comment>
<feature type="coiled-coil region" evidence="11">
    <location>
        <begin position="465"/>
        <end position="492"/>
    </location>
</feature>
<keyword evidence="6 9" id="KW-0238">DNA-binding</keyword>
<dbReference type="OrthoDB" id="9806486at2"/>
<proteinExistence type="inferred from homology"/>
<dbReference type="Gene3D" id="3.30.1360.40">
    <property type="match status" value="1"/>
</dbReference>
<dbReference type="InterPro" id="IPR005743">
    <property type="entry name" value="GyrA"/>
</dbReference>
<feature type="compositionally biased region" description="Acidic residues" evidence="12">
    <location>
        <begin position="867"/>
        <end position="905"/>
    </location>
</feature>
<comment type="function">
    <text evidence="9">A type II topoisomerase that negatively supercoils closed circular double-stranded (ds) DNA in an ATP-dependent manner to modulate DNA topology and maintain chromosomes in an underwound state. Negative supercoiling favors strand separation, and DNA replication, transcription, recombination and repair, all of which involve strand separation. Also able to catalyze the interconversion of other topological isomers of dsDNA rings, including catenanes and knotted rings. Type II topoisomerases break and join 2 DNA strands simultaneously in an ATP-dependent manner.</text>
</comment>
<dbReference type="GO" id="GO:0005524">
    <property type="term" value="F:ATP binding"/>
    <property type="evidence" value="ECO:0007669"/>
    <property type="project" value="UniProtKB-UniRule"/>
</dbReference>
<feature type="region of interest" description="Disordered" evidence="12">
    <location>
        <begin position="840"/>
        <end position="905"/>
    </location>
</feature>
<dbReference type="InterPro" id="IPR013760">
    <property type="entry name" value="Topo_IIA-like_dom_sf"/>
</dbReference>
<keyword evidence="15" id="KW-1185">Reference proteome</keyword>
<dbReference type="NCBIfam" id="TIGR01063">
    <property type="entry name" value="gyrA"/>
    <property type="match status" value="1"/>
</dbReference>
<evidence type="ECO:0000256" key="8">
    <source>
        <dbReference type="ARBA" id="ARBA00063644"/>
    </source>
</evidence>
<dbReference type="AlphaFoldDB" id="A0A518F137"/>
<comment type="subunit">
    <text evidence="9">Heterotetramer, composed of two GyrA and two GyrB chains. In the heterotetramer, GyrA contains the active site tyrosine that forms a transient covalent intermediate with DNA, while GyrB binds cofactors and catalyzes ATP hydrolysis.</text>
</comment>
<comment type="similarity">
    <text evidence="2 9">Belongs to the type II topoisomerase GyrA/ParC subunit family.</text>
</comment>
<reference evidence="14 15" key="1">
    <citation type="submission" date="2019-02" db="EMBL/GenBank/DDBJ databases">
        <title>Deep-cultivation of Planctomycetes and their phenomic and genomic characterization uncovers novel biology.</title>
        <authorList>
            <person name="Wiegand S."/>
            <person name="Jogler M."/>
            <person name="Boedeker C."/>
            <person name="Pinto D."/>
            <person name="Vollmers J."/>
            <person name="Rivas-Marin E."/>
            <person name="Kohn T."/>
            <person name="Peeters S.H."/>
            <person name="Heuer A."/>
            <person name="Rast P."/>
            <person name="Oberbeckmann S."/>
            <person name="Bunk B."/>
            <person name="Jeske O."/>
            <person name="Meyerdierks A."/>
            <person name="Storesund J.E."/>
            <person name="Kallscheuer N."/>
            <person name="Luecker S."/>
            <person name="Lage O.M."/>
            <person name="Pohl T."/>
            <person name="Merkel B.J."/>
            <person name="Hornburger P."/>
            <person name="Mueller R.-W."/>
            <person name="Bruemmer F."/>
            <person name="Labrenz M."/>
            <person name="Spormann A.M."/>
            <person name="Op den Camp H."/>
            <person name="Overmann J."/>
            <person name="Amann R."/>
            <person name="Jetten M.S.M."/>
            <person name="Mascher T."/>
            <person name="Medema M.H."/>
            <person name="Devos D.P."/>
            <person name="Kaster A.-K."/>
            <person name="Ovreas L."/>
            <person name="Rohde M."/>
            <person name="Galperin M.Y."/>
            <person name="Jogler C."/>
        </authorList>
    </citation>
    <scope>NUCLEOTIDE SEQUENCE [LARGE SCALE GENOMIC DNA]</scope>
    <source>
        <strain evidence="14 15">Poly30</strain>
    </source>
</reference>
<dbReference type="InterPro" id="IPR050220">
    <property type="entry name" value="Type_II_DNA_Topoisomerases"/>
</dbReference>
<dbReference type="NCBIfam" id="NF004043">
    <property type="entry name" value="PRK05560.1"/>
    <property type="match status" value="1"/>
</dbReference>
<dbReference type="Pfam" id="PF03989">
    <property type="entry name" value="DNA_gyraseA_C"/>
    <property type="match status" value="6"/>
</dbReference>
<evidence type="ECO:0000256" key="11">
    <source>
        <dbReference type="SAM" id="Coils"/>
    </source>
</evidence>
<dbReference type="GO" id="GO:0006265">
    <property type="term" value="P:DNA topological change"/>
    <property type="evidence" value="ECO:0007669"/>
    <property type="project" value="UniProtKB-UniRule"/>
</dbReference>
<dbReference type="NCBIfam" id="NF004044">
    <property type="entry name" value="PRK05561.1"/>
    <property type="match status" value="1"/>
</dbReference>
<evidence type="ECO:0000256" key="12">
    <source>
        <dbReference type="SAM" id="MobiDB-lite"/>
    </source>
</evidence>
<dbReference type="InterPro" id="IPR035516">
    <property type="entry name" value="Gyrase/topoIV_suA_C"/>
</dbReference>
<gene>
    <name evidence="14" type="primary">gyrA_2</name>
    <name evidence="9" type="synonym">gyrA</name>
    <name evidence="14" type="ORF">Poly30_56150</name>
</gene>
<keyword evidence="11" id="KW-0175">Coiled coil</keyword>
<dbReference type="SUPFAM" id="SSF56719">
    <property type="entry name" value="Type II DNA topoisomerase"/>
    <property type="match status" value="1"/>
</dbReference>
<dbReference type="InterPro" id="IPR013758">
    <property type="entry name" value="Topo_IIA_A/C_ab"/>
</dbReference>
<evidence type="ECO:0000256" key="7">
    <source>
        <dbReference type="ARBA" id="ARBA00023235"/>
    </source>
</evidence>
<dbReference type="GO" id="GO:0003677">
    <property type="term" value="F:DNA binding"/>
    <property type="evidence" value="ECO:0007669"/>
    <property type="project" value="UniProtKB-UniRule"/>
</dbReference>
<feature type="region of interest" description="Disordered" evidence="12">
    <location>
        <begin position="1"/>
        <end position="37"/>
    </location>
</feature>
<dbReference type="GO" id="GO:0034335">
    <property type="term" value="F:DNA negative supercoiling activity"/>
    <property type="evidence" value="ECO:0007669"/>
    <property type="project" value="UniProtKB-ARBA"/>
</dbReference>